<evidence type="ECO:0000313" key="2">
    <source>
        <dbReference type="Proteomes" id="UP001638806"/>
    </source>
</evidence>
<protein>
    <submittedName>
        <fullName evidence="1">Uncharacterized protein</fullName>
    </submittedName>
</protein>
<dbReference type="Proteomes" id="UP001638806">
    <property type="component" value="Unassembled WGS sequence"/>
</dbReference>
<gene>
    <name evidence="1" type="ORF">ACCO45_010384</name>
</gene>
<organism evidence="1 2">
    <name type="scientific">Purpureocillium lilacinum</name>
    <name type="common">Paecilomyces lilacinus</name>
    <dbReference type="NCBI Taxonomy" id="33203"/>
    <lineage>
        <taxon>Eukaryota</taxon>
        <taxon>Fungi</taxon>
        <taxon>Dikarya</taxon>
        <taxon>Ascomycota</taxon>
        <taxon>Pezizomycotina</taxon>
        <taxon>Sordariomycetes</taxon>
        <taxon>Hypocreomycetidae</taxon>
        <taxon>Hypocreales</taxon>
        <taxon>Ophiocordycipitaceae</taxon>
        <taxon>Purpureocillium</taxon>
    </lineage>
</organism>
<comment type="caution">
    <text evidence="1">The sequence shown here is derived from an EMBL/GenBank/DDBJ whole genome shotgun (WGS) entry which is preliminary data.</text>
</comment>
<dbReference type="EMBL" id="JBGNUJ010000010">
    <property type="protein sequence ID" value="KAL3954821.1"/>
    <property type="molecule type" value="Genomic_DNA"/>
</dbReference>
<reference evidence="1" key="1">
    <citation type="submission" date="2024-12" db="EMBL/GenBank/DDBJ databases">
        <title>Comparative genomics and development of molecular markers within Purpureocillium lilacinum and among Purpureocillium species.</title>
        <authorList>
            <person name="Yeh Z.-Y."/>
            <person name="Ni N.-T."/>
            <person name="Lo P.-H."/>
            <person name="Mushyakhwo K."/>
            <person name="Lin C.-F."/>
            <person name="Nai Y.-S."/>
        </authorList>
    </citation>
    <scope>NUCLEOTIDE SEQUENCE</scope>
    <source>
        <strain evidence="1">NCHU-NPUST-175</strain>
    </source>
</reference>
<accession>A0ACC4DHC1</accession>
<evidence type="ECO:0000313" key="1">
    <source>
        <dbReference type="EMBL" id="KAL3954821.1"/>
    </source>
</evidence>
<name>A0ACC4DHC1_PURLI</name>
<proteinExistence type="predicted"/>
<sequence length="510" mass="55381">MIDGVVAVSRPAHSAPPQAATSRTPLARGCRLDQVSALDTRQHSPLLLPASNGDPAGALEHGRRPDPPSFQSLRNGVRPAAGEEQESGPRSTLVTRSQPDILTRAARHPSRPDPARGADPQPPPSAASSVDGYDSFENSNKKKRKIPSASDSVLNVAGSLSSDLSSLGISGNANSPTNDAGERLHHASAGYSAPSSYASTNQGFSGPGRGRLGRSRNGRSPLRALADGNSVWPGRPPKGGTSPWSPATEGTGIISSAIANAEKLPPQGQENVSLLQQHSATPKSTPASTQFTFTCDSQVPGTVQWPGTPCQHRRRHLDLTRPMVRITRRPPGQPEPSSNGRRKSRRRLDRELDMAARQRKQMAADMYYHQPPRPEDVWICEFCEFESIFGRPPLRLIRDYEIKDRRHRQEEADRKRLLEKAKAKSRKARKTGKPLGKGAHGAQVPEDPRQPDPQDDQDATPMQHSHSHSTQSEEGEYEDDFEDDYPSPLPERVPRLGDAGGGVVPLESEP</sequence>
<keyword evidence="2" id="KW-1185">Reference proteome</keyword>